<evidence type="ECO:0000313" key="2">
    <source>
        <dbReference type="EMBL" id="MFD1787946.1"/>
    </source>
</evidence>
<protein>
    <submittedName>
        <fullName evidence="2">HD-GYP domain-containing protein</fullName>
        <ecNumber evidence="2">3.1.4.-</ecNumber>
    </submittedName>
</protein>
<reference evidence="3" key="1">
    <citation type="journal article" date="2019" name="Int. J. Syst. Evol. Microbiol.">
        <title>The Global Catalogue of Microorganisms (GCM) 10K type strain sequencing project: providing services to taxonomists for standard genome sequencing and annotation.</title>
        <authorList>
            <consortium name="The Broad Institute Genomics Platform"/>
            <consortium name="The Broad Institute Genome Sequencing Center for Infectious Disease"/>
            <person name="Wu L."/>
            <person name="Ma J."/>
        </authorList>
    </citation>
    <scope>NUCLEOTIDE SEQUENCE [LARGE SCALE GENOMIC DNA]</scope>
    <source>
        <strain evidence="3">Q85</strain>
    </source>
</reference>
<dbReference type="EC" id="3.1.4.-" evidence="2"/>
<dbReference type="SUPFAM" id="SSF109604">
    <property type="entry name" value="HD-domain/PDEase-like"/>
    <property type="match status" value="1"/>
</dbReference>
<dbReference type="PANTHER" id="PTHR43155:SF2">
    <property type="entry name" value="CYCLIC DI-GMP PHOSPHODIESTERASE PA4108"/>
    <property type="match status" value="1"/>
</dbReference>
<accession>A0ABW4ND38</accession>
<dbReference type="PANTHER" id="PTHR43155">
    <property type="entry name" value="CYCLIC DI-GMP PHOSPHODIESTERASE PA4108-RELATED"/>
    <property type="match status" value="1"/>
</dbReference>
<dbReference type="NCBIfam" id="TIGR00277">
    <property type="entry name" value="HDIG"/>
    <property type="match status" value="1"/>
</dbReference>
<dbReference type="InterPro" id="IPR037522">
    <property type="entry name" value="HD_GYP_dom"/>
</dbReference>
<dbReference type="PROSITE" id="PS51832">
    <property type="entry name" value="HD_GYP"/>
    <property type="match status" value="1"/>
</dbReference>
<dbReference type="EMBL" id="JBHUFC010000003">
    <property type="protein sequence ID" value="MFD1787946.1"/>
    <property type="molecule type" value="Genomic_DNA"/>
</dbReference>
<keyword evidence="3" id="KW-1185">Reference proteome</keyword>
<sequence>MLIRVEIERLRPGVFVDSFDGSWLSSPFWRKRFLIQDADAITRLRDADITEVTIDTARGLGPIPLAEPTPVVAEDDILDERTISPSQTPVAEAEPEAAAPRRRVRATKASEVERAAEVVERSKEAVTAMFSEARMGQAIDVDAVEPLVDEIAASVARDPSAMVKVTRLKTKNEYTYLHSVAVCALMINLARHIGLPPEDHRMLGMAGLLHDIGKMSIPEEILDKPGRLTEEEVTIIRAHPEQGHVMLVDSPGVSPIALDVCLHHHERVDGGGYPFGLSGDQLSLHARMGGICDVYDAVTSNRPYKRAWSANDALARMLEWEGHFDEELLYAFIASIGIQPTGGLVRLASNRLGIVIEGNHDEPTAPKVRAFYDIPTQRFVPQQDIDTAVARLSDRILRSEDGGYWFGQNWETVRDAVNRGEMPQTSHDPARPYAATPRQTLATRIRAAGGSR</sequence>
<dbReference type="Gene3D" id="1.10.3210.10">
    <property type="entry name" value="Hypothetical protein af1432"/>
    <property type="match status" value="1"/>
</dbReference>
<dbReference type="InterPro" id="IPR006675">
    <property type="entry name" value="HDIG_dom"/>
</dbReference>
<dbReference type="SMART" id="SM00471">
    <property type="entry name" value="HDc"/>
    <property type="match status" value="1"/>
</dbReference>
<evidence type="ECO:0000259" key="1">
    <source>
        <dbReference type="PROSITE" id="PS51832"/>
    </source>
</evidence>
<dbReference type="GO" id="GO:0016787">
    <property type="term" value="F:hydrolase activity"/>
    <property type="evidence" value="ECO:0007669"/>
    <property type="project" value="UniProtKB-KW"/>
</dbReference>
<gene>
    <name evidence="2" type="ORF">ACFSC3_10205</name>
</gene>
<dbReference type="RefSeq" id="WP_380940304.1">
    <property type="nucleotide sequence ID" value="NZ_JBHUFC010000003.1"/>
</dbReference>
<comment type="caution">
    <text evidence="2">The sequence shown here is derived from an EMBL/GenBank/DDBJ whole genome shotgun (WGS) entry which is preliminary data.</text>
</comment>
<name>A0ABW4ND38_9SPHN</name>
<feature type="domain" description="HD-GYP" evidence="1">
    <location>
        <begin position="153"/>
        <end position="348"/>
    </location>
</feature>
<keyword evidence="2" id="KW-0378">Hydrolase</keyword>
<dbReference type="CDD" id="cd00077">
    <property type="entry name" value="HDc"/>
    <property type="match status" value="1"/>
</dbReference>
<dbReference type="Pfam" id="PF13487">
    <property type="entry name" value="HD_5"/>
    <property type="match status" value="1"/>
</dbReference>
<dbReference type="InterPro" id="IPR021812">
    <property type="entry name" value="DUF3391"/>
</dbReference>
<proteinExistence type="predicted"/>
<organism evidence="2 3">
    <name type="scientific">Sphingomonas floccifaciens</name>
    <dbReference type="NCBI Taxonomy" id="1844115"/>
    <lineage>
        <taxon>Bacteria</taxon>
        <taxon>Pseudomonadati</taxon>
        <taxon>Pseudomonadota</taxon>
        <taxon>Alphaproteobacteria</taxon>
        <taxon>Sphingomonadales</taxon>
        <taxon>Sphingomonadaceae</taxon>
        <taxon>Sphingomonas</taxon>
    </lineage>
</organism>
<evidence type="ECO:0000313" key="3">
    <source>
        <dbReference type="Proteomes" id="UP001597283"/>
    </source>
</evidence>
<dbReference type="Proteomes" id="UP001597283">
    <property type="component" value="Unassembled WGS sequence"/>
</dbReference>
<dbReference type="Pfam" id="PF11871">
    <property type="entry name" value="DUF3391"/>
    <property type="match status" value="1"/>
</dbReference>
<dbReference type="InterPro" id="IPR003607">
    <property type="entry name" value="HD/PDEase_dom"/>
</dbReference>